<dbReference type="EMBL" id="AMQM01007364">
    <property type="status" value="NOT_ANNOTATED_CDS"/>
    <property type="molecule type" value="Genomic_DNA"/>
</dbReference>
<dbReference type="InterPro" id="IPR032675">
    <property type="entry name" value="LRR_dom_sf"/>
</dbReference>
<dbReference type="GO" id="GO:0016477">
    <property type="term" value="P:cell migration"/>
    <property type="evidence" value="ECO:0000318"/>
    <property type="project" value="GO_Central"/>
</dbReference>
<proteinExistence type="predicted"/>
<sequence length="1341" mass="147813">MSLEILSAQTQSFKDSAIELIGNKYKNVHVQSVNFEVKQDKYEAKIAIITDLRLIIAKHKPLKIESSIHYGDIVCVKCQDTNMVSLVYEPWSSSSSTSGGGGGSAPGSATKQVKLAAASYDDDLSMFLRTFFEFITIVHHYYPIRKTFSHRVGFPDQHAYLLSPCGNFTNVYRSKCDQSDAIYHEDVAWDINTLYNSADNAEFILSDFENIPQKQMIPLLAALEHNFYFKTFNLSNVKLTNDHCNELLKVLKSNITVQSLNISNTGVKSDYVTKLFPTLHHPHPLCIKHLDLSNNLLEDKGLTSLCTFLSTHNTELVTLNLASTSLTYKGINQLGESLCCQPCYKQTLSKLDLSGNLLKGDDISLMHKFLAEQNRLRHINISGTDWPLDTFFSAAARGCTQYLQTLNVSNCAISRKQAALKDGHLADSGLLLSWKQFFTSVSGLSSVDFSNVKMNAEAVKCILDGLQNNTVLSDIKLILIGCQLGQSQPSIQIFTSRISTMKNVTSLDISDNGLDQLLINIVEELTINKSIKQLFIGSNVITTKPRWVHKLMEKLVTMLQDDRNRIETISLKNMKIKSDLTILFDALAANDKLTSLDVSENGMGDAGARILSKALMLNRSMLTLALDGSQLTHVGFEAVASAFERNTTLRELPIPLNDVLSACKINQQATDAAIKKIESSLRRNQTILHFEDYRPTLRFEQWMSNTFDQELLTSGIRELSELLTVFSNTLGYRSCNKLLERAIENCRQVLLDSVAIKKFFESTYQHVKSMKDCMVGCEVERDISNRYMHFLQDMMEGYGKFTYDSFASLLKNKFKPENFHLTEEEFERTRWDVVSHIRDYGCSHLMRSCYERLQLFSVQVMNYSLEALDLAAVRVKMLTARVADQIARENIPNEMNEFVGPIGNEYDDIDDVIGSGHLVSGDQAAGGGDDDNDEFMPPKRISSSKCKSSRPASVLKYSEDFQGAATTQGPVSPPLDCDVSNTTSPPLVHLCKDRPKRPKSRPPTKPVRDSGEGNDWGDMRSGYELLQSGLSLGVEPQQQQPQQHQTIIPCSTSSAPTTPKSKKSDDSFLSSSISSTGIYAKKQQLDAVFNSPAATTSPHQATACDKSATPSSSSLSPVPALRIKKLMKSAASNPTQQQQLPLTASSNDPQLPLPPAAATVAAALDDSTSPIRNKFAAMTLEDREPSVVQSAPAKLRKPPQALRSGGGGGGGLMPSMQEIQQKRLTMKHVTDDEVPNIVVTDRSKRASDSNILRPTQAELSSGSGAAEGGSGTAEGGLGGSESQHKGGYKRGKLVPPPPPKHKRNSASGKFVSGEKRLGGEPIASGKLILLHTLIIYNNNNY</sequence>
<feature type="region of interest" description="Disordered" evidence="1">
    <location>
        <begin position="1090"/>
        <end position="1154"/>
    </location>
</feature>
<dbReference type="HOGENOM" id="CLU_258368_0_0_1"/>
<evidence type="ECO:0000256" key="1">
    <source>
        <dbReference type="SAM" id="MobiDB-lite"/>
    </source>
</evidence>
<dbReference type="InterPro" id="IPR041245">
    <property type="entry name" value="CARMIL_PH"/>
</dbReference>
<dbReference type="InterPro" id="IPR051279">
    <property type="entry name" value="PP1-Reg/Actin-Interact_Protein"/>
</dbReference>
<feature type="compositionally biased region" description="Low complexity" evidence="1">
    <location>
        <begin position="938"/>
        <end position="949"/>
    </location>
</feature>
<feature type="region of interest" description="Disordered" evidence="1">
    <location>
        <begin position="917"/>
        <end position="949"/>
    </location>
</feature>
<evidence type="ECO:0000259" key="2">
    <source>
        <dbReference type="Pfam" id="PF17888"/>
    </source>
</evidence>
<feature type="region of interest" description="Disordered" evidence="1">
    <location>
        <begin position="1235"/>
        <end position="1317"/>
    </location>
</feature>
<dbReference type="GeneID" id="20212857"/>
<feature type="compositionally biased region" description="Gly residues" evidence="1">
    <location>
        <begin position="1265"/>
        <end position="1279"/>
    </location>
</feature>
<dbReference type="PANTHER" id="PTHR24112:SF66">
    <property type="entry name" value="LEUCINE-RICH REPEAT, ISOFORM F"/>
    <property type="match status" value="1"/>
</dbReference>
<dbReference type="STRING" id="6412.T1FVL1"/>
<feature type="compositionally biased region" description="Polar residues" evidence="1">
    <location>
        <begin position="1130"/>
        <end position="1149"/>
    </location>
</feature>
<dbReference type="KEGG" id="hro:HELRODRAFT_194028"/>
<dbReference type="InParanoid" id="T1FVL1"/>
<dbReference type="eggNOG" id="KOG4242">
    <property type="taxonomic scope" value="Eukaryota"/>
</dbReference>
<reference evidence="3 5" key="2">
    <citation type="journal article" date="2013" name="Nature">
        <title>Insights into bilaterian evolution from three spiralian genomes.</title>
        <authorList>
            <person name="Simakov O."/>
            <person name="Marletaz F."/>
            <person name="Cho S.J."/>
            <person name="Edsinger-Gonzales E."/>
            <person name="Havlak P."/>
            <person name="Hellsten U."/>
            <person name="Kuo D.H."/>
            <person name="Larsson T."/>
            <person name="Lv J."/>
            <person name="Arendt D."/>
            <person name="Savage R."/>
            <person name="Osoegawa K."/>
            <person name="de Jong P."/>
            <person name="Grimwood J."/>
            <person name="Chapman J.A."/>
            <person name="Shapiro H."/>
            <person name="Aerts A."/>
            <person name="Otillar R.P."/>
            <person name="Terry A.Y."/>
            <person name="Boore J.L."/>
            <person name="Grigoriev I.V."/>
            <person name="Lindberg D.R."/>
            <person name="Seaver E.C."/>
            <person name="Weisblat D.A."/>
            <person name="Putnam N.H."/>
            <person name="Rokhsar D.S."/>
        </authorList>
    </citation>
    <scope>NUCLEOTIDE SEQUENCE</scope>
</reference>
<evidence type="ECO:0000313" key="5">
    <source>
        <dbReference type="Proteomes" id="UP000015101"/>
    </source>
</evidence>
<dbReference type="EMBL" id="KB097605">
    <property type="protein sequence ID" value="ESN93479.1"/>
    <property type="molecule type" value="Genomic_DNA"/>
</dbReference>
<dbReference type="EnsemblMetazoa" id="HelroT194028">
    <property type="protein sequence ID" value="HelroP194028"/>
    <property type="gene ID" value="HelroG194028"/>
</dbReference>
<dbReference type="Proteomes" id="UP000015101">
    <property type="component" value="Unassembled WGS sequence"/>
</dbReference>
<dbReference type="Pfam" id="PF17888">
    <property type="entry name" value="Carm_PH"/>
    <property type="match status" value="1"/>
</dbReference>
<gene>
    <name evidence="4" type="primary">20212857</name>
    <name evidence="3" type="ORF">HELRODRAFT_194028</name>
</gene>
<name>T1FVL1_HELRO</name>
<reference evidence="5" key="1">
    <citation type="submission" date="2012-12" db="EMBL/GenBank/DDBJ databases">
        <authorList>
            <person name="Hellsten U."/>
            <person name="Grimwood J."/>
            <person name="Chapman J.A."/>
            <person name="Shapiro H."/>
            <person name="Aerts A."/>
            <person name="Otillar R.P."/>
            <person name="Terry A.Y."/>
            <person name="Boore J.L."/>
            <person name="Simakov O."/>
            <person name="Marletaz F."/>
            <person name="Cho S.-J."/>
            <person name="Edsinger-Gonzales E."/>
            <person name="Havlak P."/>
            <person name="Kuo D.-H."/>
            <person name="Larsson T."/>
            <person name="Lv J."/>
            <person name="Arendt D."/>
            <person name="Savage R."/>
            <person name="Osoegawa K."/>
            <person name="de Jong P."/>
            <person name="Lindberg D.R."/>
            <person name="Seaver E.C."/>
            <person name="Weisblat D.A."/>
            <person name="Putnam N.H."/>
            <person name="Grigoriev I.V."/>
            <person name="Rokhsar D.S."/>
        </authorList>
    </citation>
    <scope>NUCLEOTIDE SEQUENCE</scope>
</reference>
<feature type="region of interest" description="Disordered" evidence="1">
    <location>
        <begin position="965"/>
        <end position="1021"/>
    </location>
</feature>
<dbReference type="GO" id="GO:0030027">
    <property type="term" value="C:lamellipodium"/>
    <property type="evidence" value="ECO:0000318"/>
    <property type="project" value="GO_Central"/>
</dbReference>
<evidence type="ECO:0000313" key="4">
    <source>
        <dbReference type="EnsemblMetazoa" id="HelroP194028"/>
    </source>
</evidence>
<dbReference type="GO" id="GO:0034315">
    <property type="term" value="P:regulation of Arp2/3 complex-mediated actin nucleation"/>
    <property type="evidence" value="ECO:0000318"/>
    <property type="project" value="GO_Central"/>
</dbReference>
<dbReference type="InterPro" id="IPR011993">
    <property type="entry name" value="PH-like_dom_sf"/>
</dbReference>
<evidence type="ECO:0000313" key="3">
    <source>
        <dbReference type="EMBL" id="ESN93479.1"/>
    </source>
</evidence>
<feature type="compositionally biased region" description="Low complexity" evidence="1">
    <location>
        <begin position="1107"/>
        <end position="1121"/>
    </location>
</feature>
<dbReference type="Gene3D" id="3.80.10.10">
    <property type="entry name" value="Ribonuclease Inhibitor"/>
    <property type="match status" value="1"/>
</dbReference>
<dbReference type="InterPro" id="IPR001611">
    <property type="entry name" value="Leu-rich_rpt"/>
</dbReference>
<dbReference type="PANTHER" id="PTHR24112">
    <property type="entry name" value="LEUCINE-RICH REPEAT, ISOFORM F-RELATED"/>
    <property type="match status" value="1"/>
</dbReference>
<dbReference type="GO" id="GO:0005886">
    <property type="term" value="C:plasma membrane"/>
    <property type="evidence" value="ECO:0000318"/>
    <property type="project" value="GO_Central"/>
</dbReference>
<feature type="domain" description="CARMIL pleckstrin homology" evidence="2">
    <location>
        <begin position="30"/>
        <end position="88"/>
    </location>
</feature>
<feature type="compositionally biased region" description="Low complexity" evidence="1">
    <location>
        <begin position="1036"/>
        <end position="1059"/>
    </location>
</feature>
<protein>
    <recommendedName>
        <fullName evidence="2">CARMIL pleckstrin homology domain-containing protein</fullName>
    </recommendedName>
</protein>
<dbReference type="EMBL" id="AMQM01007363">
    <property type="status" value="NOT_ANNOTATED_CDS"/>
    <property type="molecule type" value="Genomic_DNA"/>
</dbReference>
<feature type="region of interest" description="Disordered" evidence="1">
    <location>
        <begin position="1182"/>
        <end position="1218"/>
    </location>
</feature>
<dbReference type="SUPFAM" id="SSF52047">
    <property type="entry name" value="RNI-like"/>
    <property type="match status" value="2"/>
</dbReference>
<accession>T1FVL1</accession>
<dbReference type="Pfam" id="PF13516">
    <property type="entry name" value="LRR_6"/>
    <property type="match status" value="2"/>
</dbReference>
<dbReference type="CTD" id="20212857"/>
<feature type="region of interest" description="Disordered" evidence="1">
    <location>
        <begin position="1033"/>
        <end position="1071"/>
    </location>
</feature>
<organism evidence="4 5">
    <name type="scientific">Helobdella robusta</name>
    <name type="common">Californian leech</name>
    <dbReference type="NCBI Taxonomy" id="6412"/>
    <lineage>
        <taxon>Eukaryota</taxon>
        <taxon>Metazoa</taxon>
        <taxon>Spiralia</taxon>
        <taxon>Lophotrochozoa</taxon>
        <taxon>Annelida</taxon>
        <taxon>Clitellata</taxon>
        <taxon>Hirudinea</taxon>
        <taxon>Rhynchobdellida</taxon>
        <taxon>Glossiphoniidae</taxon>
        <taxon>Helobdella</taxon>
    </lineage>
</organism>
<reference evidence="4" key="3">
    <citation type="submission" date="2015-06" db="UniProtKB">
        <authorList>
            <consortium name="EnsemblMetazoa"/>
        </authorList>
    </citation>
    <scope>IDENTIFICATION</scope>
</reference>
<keyword evidence="5" id="KW-1185">Reference proteome</keyword>
<dbReference type="FunCoup" id="T1FVL1">
    <property type="interactions" value="254"/>
</dbReference>
<dbReference type="Gene3D" id="2.30.29.30">
    <property type="entry name" value="Pleckstrin-homology domain (PH domain)/Phosphotyrosine-binding domain (PTB)"/>
    <property type="match status" value="1"/>
</dbReference>
<dbReference type="RefSeq" id="XP_009028345.1">
    <property type="nucleotide sequence ID" value="XM_009030097.1"/>
</dbReference>
<dbReference type="SMART" id="SM00368">
    <property type="entry name" value="LRR_RI"/>
    <property type="match status" value="6"/>
</dbReference>
<dbReference type="OrthoDB" id="18598at2759"/>